<dbReference type="PANTHER" id="PTHR30590">
    <property type="entry name" value="INNER MEMBRANE PROTEIN"/>
    <property type="match status" value="1"/>
</dbReference>
<feature type="transmembrane region" description="Helical" evidence="1">
    <location>
        <begin position="98"/>
        <end position="115"/>
    </location>
</feature>
<dbReference type="AlphaFoldDB" id="A0A8E2D499"/>
<dbReference type="InterPro" id="IPR007349">
    <property type="entry name" value="DUF418"/>
</dbReference>
<comment type="caution">
    <text evidence="3">The sequence shown here is derived from an EMBL/GenBank/DDBJ whole genome shotgun (WGS) entry which is preliminary data.</text>
</comment>
<sequence>MHLSYSPTGNNRIEIADVLRGFAVLGITLIHFIERFSLYSYPEETCNLLLFTDKVIWDSVFFAFSGKAYCIFALLFGFSFFIQDNSQKIKGKDFRPRFAWRLVLLFFIACINSSLFPGEILMLYALLGYVMIAVCRLSSRSIAIIAGILLLQPLEWGQIIIALLDPAFVINAQLDAPYWEIVNTVQKEGSFIELCKTALWTGNIANMGWMLLHGRVTQTAGLFMVGILIGRSNLFHYTEQNIRFWTKVFIAVTIAFFPIYGLTAILPDFITREALLVPSTLLLKSLSNIAFTGILFAGVILVYYLTKLKGVLHQLAPYGRMSLTNYLSQSLIGGFLFYNWGLGLYRYTGITVCILIGVGIFFIQFCFCRWWLRSHPQGPLEWLWKKATWINVGNQLY</sequence>
<dbReference type="Proteomes" id="UP000574332">
    <property type="component" value="Unassembled WGS sequence"/>
</dbReference>
<accession>A0A8E2D499</accession>
<keyword evidence="1" id="KW-1133">Transmembrane helix</keyword>
<name>A0A8E2D499_9PORP</name>
<gene>
    <name evidence="3" type="ORF">F5613_002026</name>
</gene>
<evidence type="ECO:0000313" key="4">
    <source>
        <dbReference type="Proteomes" id="UP000574332"/>
    </source>
</evidence>
<feature type="domain" description="DUF418" evidence="2">
    <location>
        <begin position="230"/>
        <end position="390"/>
    </location>
</feature>
<dbReference type="Pfam" id="PF04235">
    <property type="entry name" value="DUF418"/>
    <property type="match status" value="1"/>
</dbReference>
<feature type="transmembrane region" description="Helical" evidence="1">
    <location>
        <begin position="61"/>
        <end position="82"/>
    </location>
</feature>
<dbReference type="PANTHER" id="PTHR30590:SF2">
    <property type="entry name" value="INNER MEMBRANE PROTEIN"/>
    <property type="match status" value="1"/>
</dbReference>
<feature type="transmembrane region" description="Helical" evidence="1">
    <location>
        <begin position="318"/>
        <end position="338"/>
    </location>
</feature>
<organism evidence="3 4">
    <name type="scientific">Macellibacteroides fermentans</name>
    <dbReference type="NCBI Taxonomy" id="879969"/>
    <lineage>
        <taxon>Bacteria</taxon>
        <taxon>Pseudomonadati</taxon>
        <taxon>Bacteroidota</taxon>
        <taxon>Bacteroidia</taxon>
        <taxon>Bacteroidales</taxon>
        <taxon>Porphyromonadaceae</taxon>
        <taxon>Macellibacteroides</taxon>
    </lineage>
</organism>
<evidence type="ECO:0000259" key="2">
    <source>
        <dbReference type="Pfam" id="PF04235"/>
    </source>
</evidence>
<feature type="transmembrane region" description="Helical" evidence="1">
    <location>
        <begin position="344"/>
        <end position="367"/>
    </location>
</feature>
<evidence type="ECO:0000313" key="3">
    <source>
        <dbReference type="EMBL" id="NYI49896.1"/>
    </source>
</evidence>
<proteinExistence type="predicted"/>
<feature type="transmembrane region" description="Helical" evidence="1">
    <location>
        <begin position="216"/>
        <end position="236"/>
    </location>
</feature>
<keyword evidence="4" id="KW-1185">Reference proteome</keyword>
<dbReference type="RefSeq" id="WP_179399620.1">
    <property type="nucleotide sequence ID" value="NZ_JACCCY010000003.1"/>
</dbReference>
<reference evidence="3 4" key="1">
    <citation type="submission" date="2020-07" db="EMBL/GenBank/DDBJ databases">
        <title>Genomic Encyclopedia of Type Strains, Phase IV (KMG-IV): sequencing the most valuable type-strain genomes for metagenomic binning, comparative biology and taxonomic classification.</title>
        <authorList>
            <person name="Goeker M."/>
        </authorList>
    </citation>
    <scope>NUCLEOTIDE SEQUENCE [LARGE SCALE GENOMIC DNA]</scope>
    <source>
        <strain evidence="3 4">DSM 23697</strain>
    </source>
</reference>
<dbReference type="InterPro" id="IPR052529">
    <property type="entry name" value="Bact_Transport_Assoc"/>
</dbReference>
<protein>
    <recommendedName>
        <fullName evidence="2">DUF418 domain-containing protein</fullName>
    </recommendedName>
</protein>
<keyword evidence="1" id="KW-0472">Membrane</keyword>
<feature type="transmembrane region" description="Helical" evidence="1">
    <location>
        <begin position="286"/>
        <end position="306"/>
    </location>
</feature>
<dbReference type="EMBL" id="JACCCY010000003">
    <property type="protein sequence ID" value="NYI49896.1"/>
    <property type="molecule type" value="Genomic_DNA"/>
</dbReference>
<evidence type="ECO:0000256" key="1">
    <source>
        <dbReference type="SAM" id="Phobius"/>
    </source>
</evidence>
<feature type="transmembrane region" description="Helical" evidence="1">
    <location>
        <begin position="248"/>
        <end position="266"/>
    </location>
</feature>
<keyword evidence="1" id="KW-0812">Transmembrane</keyword>